<dbReference type="OrthoDB" id="2310531at2759"/>
<evidence type="ECO:0000313" key="2">
    <source>
        <dbReference type="Proteomes" id="UP000789706"/>
    </source>
</evidence>
<evidence type="ECO:0000313" key="1">
    <source>
        <dbReference type="EMBL" id="CAG8436664.1"/>
    </source>
</evidence>
<reference evidence="1" key="1">
    <citation type="submission" date="2021-06" db="EMBL/GenBank/DDBJ databases">
        <authorList>
            <person name="Kallberg Y."/>
            <person name="Tangrot J."/>
            <person name="Rosling A."/>
        </authorList>
    </citation>
    <scope>NUCLEOTIDE SEQUENCE</scope>
    <source>
        <strain evidence="1">AZ414A</strain>
    </source>
</reference>
<keyword evidence="2" id="KW-1185">Reference proteome</keyword>
<sequence>MPDSLKDFSEKNPRKYCPMWNYNGLGQQNINKNDIINGISKNNMTNDNTNFRGRNTVNNPSESIFSVFNSSPGVKQQIIQDIIDHIRQNYHQANQTSLGRVFDIEATVKGKI</sequence>
<dbReference type="Proteomes" id="UP000789706">
    <property type="component" value="Unassembled WGS sequence"/>
</dbReference>
<organism evidence="1 2">
    <name type="scientific">Diversispora eburnea</name>
    <dbReference type="NCBI Taxonomy" id="1213867"/>
    <lineage>
        <taxon>Eukaryota</taxon>
        <taxon>Fungi</taxon>
        <taxon>Fungi incertae sedis</taxon>
        <taxon>Mucoromycota</taxon>
        <taxon>Glomeromycotina</taxon>
        <taxon>Glomeromycetes</taxon>
        <taxon>Diversisporales</taxon>
        <taxon>Diversisporaceae</taxon>
        <taxon>Diversispora</taxon>
    </lineage>
</organism>
<comment type="caution">
    <text evidence="1">The sequence shown here is derived from an EMBL/GenBank/DDBJ whole genome shotgun (WGS) entry which is preliminary data.</text>
</comment>
<protein>
    <submittedName>
        <fullName evidence="1">9010_t:CDS:1</fullName>
    </submittedName>
</protein>
<proteinExistence type="predicted"/>
<name>A0A9N8V3Y8_9GLOM</name>
<dbReference type="EMBL" id="CAJVPK010000040">
    <property type="protein sequence ID" value="CAG8436664.1"/>
    <property type="molecule type" value="Genomic_DNA"/>
</dbReference>
<gene>
    <name evidence="1" type="ORF">DEBURN_LOCUS1048</name>
</gene>
<accession>A0A9N8V3Y8</accession>
<dbReference type="AlphaFoldDB" id="A0A9N8V3Y8"/>